<keyword evidence="3" id="KW-0472">Membrane</keyword>
<evidence type="ECO:0000313" key="5">
    <source>
        <dbReference type="EMBL" id="HEN15035.1"/>
    </source>
</evidence>
<comment type="subcellular location">
    <subcellularLocation>
        <location evidence="1">Membrane</location>
        <topology evidence="1">Single-pass membrane protein</topology>
    </subcellularLocation>
</comment>
<dbReference type="Pfam" id="PF01145">
    <property type="entry name" value="Band_7"/>
    <property type="match status" value="1"/>
</dbReference>
<evidence type="ECO:0000256" key="1">
    <source>
        <dbReference type="ARBA" id="ARBA00004167"/>
    </source>
</evidence>
<dbReference type="InterPro" id="IPR043202">
    <property type="entry name" value="Band-7_stomatin-like"/>
</dbReference>
<comment type="similarity">
    <text evidence="2">Belongs to the band 7/mec-2 family.</text>
</comment>
<dbReference type="GO" id="GO:0005886">
    <property type="term" value="C:plasma membrane"/>
    <property type="evidence" value="ECO:0007669"/>
    <property type="project" value="InterPro"/>
</dbReference>
<dbReference type="SUPFAM" id="SSF117892">
    <property type="entry name" value="Band 7/SPFH domain"/>
    <property type="match status" value="1"/>
</dbReference>
<feature type="transmembrane region" description="Helical" evidence="3">
    <location>
        <begin position="31"/>
        <end position="53"/>
    </location>
</feature>
<dbReference type="GO" id="GO:0098552">
    <property type="term" value="C:side of membrane"/>
    <property type="evidence" value="ECO:0007669"/>
    <property type="project" value="UniProtKB-ARBA"/>
</dbReference>
<dbReference type="Gene3D" id="3.30.479.30">
    <property type="entry name" value="Band 7 domain"/>
    <property type="match status" value="1"/>
</dbReference>
<protein>
    <submittedName>
        <fullName evidence="5">Slipin family protein</fullName>
    </submittedName>
</protein>
<dbReference type="SMART" id="SM00244">
    <property type="entry name" value="PHB"/>
    <property type="match status" value="1"/>
</dbReference>
<dbReference type="EMBL" id="DSOK01000178">
    <property type="protein sequence ID" value="HEN15035.1"/>
    <property type="molecule type" value="Genomic_DNA"/>
</dbReference>
<dbReference type="FunFam" id="3.30.479.30:FF:000004">
    <property type="entry name" value="Putative membrane protease family, stomatin"/>
    <property type="match status" value="1"/>
</dbReference>
<dbReference type="PANTHER" id="PTHR10264">
    <property type="entry name" value="BAND 7 PROTEIN-RELATED"/>
    <property type="match status" value="1"/>
</dbReference>
<dbReference type="Gene3D" id="6.10.250.2090">
    <property type="match status" value="1"/>
</dbReference>
<evidence type="ECO:0000256" key="3">
    <source>
        <dbReference type="SAM" id="Phobius"/>
    </source>
</evidence>
<dbReference type="AlphaFoldDB" id="A0A7C2P562"/>
<feature type="domain" description="Band 7" evidence="4">
    <location>
        <begin position="48"/>
        <end position="205"/>
    </location>
</feature>
<proteinExistence type="inferred from homology"/>
<dbReference type="PRINTS" id="PR00721">
    <property type="entry name" value="STOMATIN"/>
</dbReference>
<keyword evidence="3" id="KW-1133">Transmembrane helix</keyword>
<dbReference type="PANTHER" id="PTHR10264:SF19">
    <property type="entry name" value="AT06885P-RELATED"/>
    <property type="match status" value="1"/>
</dbReference>
<reference evidence="5" key="1">
    <citation type="journal article" date="2020" name="mSystems">
        <title>Genome- and Community-Level Interaction Insights into Carbon Utilization and Element Cycling Functions of Hydrothermarchaeota in Hydrothermal Sediment.</title>
        <authorList>
            <person name="Zhou Z."/>
            <person name="Liu Y."/>
            <person name="Xu W."/>
            <person name="Pan J."/>
            <person name="Luo Z.H."/>
            <person name="Li M."/>
        </authorList>
    </citation>
    <scope>NUCLEOTIDE SEQUENCE [LARGE SCALE GENOMIC DNA]</scope>
    <source>
        <strain evidence="5">SpSt-339</strain>
    </source>
</reference>
<dbReference type="InterPro" id="IPR001972">
    <property type="entry name" value="Stomatin_HflK_fam"/>
</dbReference>
<organism evidence="5">
    <name type="scientific">Schlesneria paludicola</name>
    <dbReference type="NCBI Taxonomy" id="360056"/>
    <lineage>
        <taxon>Bacteria</taxon>
        <taxon>Pseudomonadati</taxon>
        <taxon>Planctomycetota</taxon>
        <taxon>Planctomycetia</taxon>
        <taxon>Planctomycetales</taxon>
        <taxon>Planctomycetaceae</taxon>
        <taxon>Schlesneria</taxon>
    </lineage>
</organism>
<comment type="caution">
    <text evidence="5">The sequence shown here is derived from an EMBL/GenBank/DDBJ whole genome shotgun (WGS) entry which is preliminary data.</text>
</comment>
<gene>
    <name evidence="5" type="ORF">ENQ76_06145</name>
</gene>
<dbReference type="InterPro" id="IPR001107">
    <property type="entry name" value="Band_7"/>
</dbReference>
<keyword evidence="3" id="KW-0812">Transmembrane</keyword>
<sequence>MPSFVQGAVFITLVAITAGLAVWTGQTHPAWGVAIGVTGVVLSALIAASIKVANQWERGIVLRLGEFQSIRGPGLFFIVPIIDRVRLVDTRVLARDIPRQEAITRDNVPVAINGALFFKVSNVEDAVMKIQDYVHAIMLLAQTALRDVVGGMTLDELLSERERIGKRVQEIVDQEAKQWGLEVSGIRLQDIEMPEDLKKIMSRQASAEREKRATITKAEGDKLAADNLAAAAATMAASPGAMQLRTLQTIDGLGPTASNTVLLAVPIEIMELVQRLSKNA</sequence>
<evidence type="ECO:0000259" key="4">
    <source>
        <dbReference type="SMART" id="SM00244"/>
    </source>
</evidence>
<accession>A0A7C2P562</accession>
<evidence type="ECO:0000256" key="2">
    <source>
        <dbReference type="ARBA" id="ARBA00008164"/>
    </source>
</evidence>
<dbReference type="InterPro" id="IPR036013">
    <property type="entry name" value="Band_7/SPFH_dom_sf"/>
</dbReference>
<name>A0A7C2P562_9PLAN</name>